<keyword evidence="4" id="KW-0863">Zinc-finger</keyword>
<keyword evidence="7" id="KW-1133">Transmembrane helix</keyword>
<keyword evidence="10" id="KW-1185">Reference proteome</keyword>
<proteinExistence type="predicted"/>
<reference evidence="9" key="1">
    <citation type="submission" date="2021-01" db="EMBL/GenBank/DDBJ databases">
        <authorList>
            <consortium name="Genoscope - CEA"/>
            <person name="William W."/>
        </authorList>
    </citation>
    <scope>NUCLEOTIDE SEQUENCE</scope>
</reference>
<keyword evidence="2" id="KW-0479">Metal-binding</keyword>
<feature type="transmembrane region" description="Helical" evidence="7">
    <location>
        <begin position="210"/>
        <end position="230"/>
    </location>
</feature>
<evidence type="ECO:0000256" key="1">
    <source>
        <dbReference type="ARBA" id="ARBA00022679"/>
    </source>
</evidence>
<dbReference type="GO" id="GO:0008270">
    <property type="term" value="F:zinc ion binding"/>
    <property type="evidence" value="ECO:0007669"/>
    <property type="project" value="UniProtKB-KW"/>
</dbReference>
<keyword evidence="7" id="KW-0812">Transmembrane</keyword>
<dbReference type="InterPro" id="IPR044066">
    <property type="entry name" value="TRIAD_supradom"/>
</dbReference>
<evidence type="ECO:0000256" key="5">
    <source>
        <dbReference type="ARBA" id="ARBA00022786"/>
    </source>
</evidence>
<evidence type="ECO:0000256" key="3">
    <source>
        <dbReference type="ARBA" id="ARBA00022737"/>
    </source>
</evidence>
<dbReference type="CDD" id="cd20336">
    <property type="entry name" value="Rcat_RBR"/>
    <property type="match status" value="1"/>
</dbReference>
<dbReference type="PROSITE" id="PS51873">
    <property type="entry name" value="TRIAD"/>
    <property type="match status" value="1"/>
</dbReference>
<name>A0A8S1MRU5_9CILI</name>
<evidence type="ECO:0000256" key="7">
    <source>
        <dbReference type="SAM" id="Phobius"/>
    </source>
</evidence>
<feature type="transmembrane region" description="Helical" evidence="7">
    <location>
        <begin position="321"/>
        <end position="341"/>
    </location>
</feature>
<feature type="transmembrane region" description="Helical" evidence="7">
    <location>
        <begin position="289"/>
        <end position="309"/>
    </location>
</feature>
<keyword evidence="7" id="KW-0472">Membrane</keyword>
<evidence type="ECO:0000256" key="6">
    <source>
        <dbReference type="ARBA" id="ARBA00022833"/>
    </source>
</evidence>
<sequence>MENICIICLQDTQNFVIGKSCECQYCYNCVFDWFEQNPQMLTSQCFNCLNYMCKDVHSVEDFLSKIDEQKILDRYQDITFKNYLIKCQDIRGCPNKNCKSYGYLPQGRCKEFLQCEICNYKWYDKKCLSIHKIISLFLKNSKNNFLCFFQEFYYTHQCPNCEVSIIKNGGCNHMTCKTCNHEYCFICKEKHSGHDGKLCNLKENSFHFMLAYVIVQLLFTCGIHTFFIFIGKSLFCLACLIFNYILDINYKLIVIGALCVILDTNYHYQNYKKEKRKSYISPNCQKKKLFQALELVSLIILETIIILTTSYEDKINSIDSFAIYVIYPIEFLLLLFISLWYK</sequence>
<evidence type="ECO:0000313" key="9">
    <source>
        <dbReference type="EMBL" id="CAD8083188.1"/>
    </source>
</evidence>
<dbReference type="AlphaFoldDB" id="A0A8S1MRU5"/>
<accession>A0A8S1MRU5</accession>
<comment type="caution">
    <text evidence="9">The sequence shown here is derived from an EMBL/GenBank/DDBJ whole genome shotgun (WGS) entry which is preliminary data.</text>
</comment>
<keyword evidence="3" id="KW-0677">Repeat</keyword>
<protein>
    <recommendedName>
        <fullName evidence="8">RING-type domain-containing protein</fullName>
    </recommendedName>
</protein>
<dbReference type="GO" id="GO:0016740">
    <property type="term" value="F:transferase activity"/>
    <property type="evidence" value="ECO:0007669"/>
    <property type="project" value="UniProtKB-KW"/>
</dbReference>
<dbReference type="Pfam" id="PF22191">
    <property type="entry name" value="IBR_1"/>
    <property type="match status" value="1"/>
</dbReference>
<evidence type="ECO:0000259" key="8">
    <source>
        <dbReference type="PROSITE" id="PS51873"/>
    </source>
</evidence>
<organism evidence="9 10">
    <name type="scientific">Paramecium sonneborni</name>
    <dbReference type="NCBI Taxonomy" id="65129"/>
    <lineage>
        <taxon>Eukaryota</taxon>
        <taxon>Sar</taxon>
        <taxon>Alveolata</taxon>
        <taxon>Ciliophora</taxon>
        <taxon>Intramacronucleata</taxon>
        <taxon>Oligohymenophorea</taxon>
        <taxon>Peniculida</taxon>
        <taxon>Parameciidae</taxon>
        <taxon>Paramecium</taxon>
    </lineage>
</organism>
<keyword evidence="1" id="KW-0808">Transferase</keyword>
<dbReference type="Proteomes" id="UP000692954">
    <property type="component" value="Unassembled WGS sequence"/>
</dbReference>
<keyword evidence="6" id="KW-0862">Zinc</keyword>
<keyword evidence="5" id="KW-0833">Ubl conjugation pathway</keyword>
<evidence type="ECO:0000313" key="10">
    <source>
        <dbReference type="Proteomes" id="UP000692954"/>
    </source>
</evidence>
<dbReference type="EMBL" id="CAJJDN010000044">
    <property type="protein sequence ID" value="CAD8083188.1"/>
    <property type="molecule type" value="Genomic_DNA"/>
</dbReference>
<feature type="domain" description="RING-type" evidence="8">
    <location>
        <begin position="1"/>
        <end position="213"/>
    </location>
</feature>
<dbReference type="OrthoDB" id="10009520at2759"/>
<evidence type="ECO:0000256" key="4">
    <source>
        <dbReference type="ARBA" id="ARBA00022771"/>
    </source>
</evidence>
<feature type="transmembrane region" description="Helical" evidence="7">
    <location>
        <begin position="250"/>
        <end position="268"/>
    </location>
</feature>
<gene>
    <name evidence="9" type="ORF">PSON_ATCC_30995.1.T0440269</name>
</gene>
<evidence type="ECO:0000256" key="2">
    <source>
        <dbReference type="ARBA" id="ARBA00022723"/>
    </source>
</evidence>